<feature type="transmembrane region" description="Helical" evidence="1">
    <location>
        <begin position="168"/>
        <end position="185"/>
    </location>
</feature>
<proteinExistence type="predicted"/>
<feature type="transmembrane region" description="Helical" evidence="1">
    <location>
        <begin position="59"/>
        <end position="79"/>
    </location>
</feature>
<keyword evidence="1" id="KW-1133">Transmembrane helix</keyword>
<dbReference type="Proteomes" id="UP000178162">
    <property type="component" value="Unassembled WGS sequence"/>
</dbReference>
<name>A0A1G1WCQ3_9BACT</name>
<keyword evidence="1" id="KW-0472">Membrane</keyword>
<keyword evidence="1" id="KW-0812">Transmembrane</keyword>
<gene>
    <name evidence="2" type="ORF">A2134_03220</name>
</gene>
<evidence type="ECO:0000313" key="3">
    <source>
        <dbReference type="Proteomes" id="UP000178162"/>
    </source>
</evidence>
<sequence>MNLYEGDPIQALWEQPVWAVWMSVFAAGFLMLCIFNLMDLGYYETCSRPRRHGITRFRTVMIGDSLNLPTLALLVALFYREAGETRGWYTNGWVTWSAVAGSLMFTTHWLRSAIADSNGDWTTIPGEGINLWGWYHAIFFWSQSYILGSFFLKGIALMAYQGAQADQIFLMAGVFGGVVFHQFLAHRDSLLFPFWYKPSRDTLRVCPILPIEDYLKSEGAS</sequence>
<evidence type="ECO:0000256" key="1">
    <source>
        <dbReference type="SAM" id="Phobius"/>
    </source>
</evidence>
<reference evidence="2 3" key="1">
    <citation type="journal article" date="2016" name="Nat. Commun.">
        <title>Thousands of microbial genomes shed light on interconnected biogeochemical processes in an aquifer system.</title>
        <authorList>
            <person name="Anantharaman K."/>
            <person name="Brown C.T."/>
            <person name="Hug L.A."/>
            <person name="Sharon I."/>
            <person name="Castelle C.J."/>
            <person name="Probst A.J."/>
            <person name="Thomas B.C."/>
            <person name="Singh A."/>
            <person name="Wilkins M.J."/>
            <person name="Karaoz U."/>
            <person name="Brodie E.L."/>
            <person name="Williams K.H."/>
            <person name="Hubbard S.S."/>
            <person name="Banfield J.F."/>
        </authorList>
    </citation>
    <scope>NUCLEOTIDE SEQUENCE [LARGE SCALE GENOMIC DNA]</scope>
</reference>
<organism evidence="2 3">
    <name type="scientific">Candidatus Woykebacteria bacterium RBG_16_39_9b</name>
    <dbReference type="NCBI Taxonomy" id="1802595"/>
    <lineage>
        <taxon>Bacteria</taxon>
        <taxon>Candidatus Woykeibacteriota</taxon>
    </lineage>
</organism>
<accession>A0A1G1WCQ3</accession>
<dbReference type="AlphaFoldDB" id="A0A1G1WCQ3"/>
<feature type="transmembrane region" description="Helical" evidence="1">
    <location>
        <begin position="134"/>
        <end position="156"/>
    </location>
</feature>
<dbReference type="EMBL" id="MHCR01000016">
    <property type="protein sequence ID" value="OGY25404.1"/>
    <property type="molecule type" value="Genomic_DNA"/>
</dbReference>
<comment type="caution">
    <text evidence="2">The sequence shown here is derived from an EMBL/GenBank/DDBJ whole genome shotgun (WGS) entry which is preliminary data.</text>
</comment>
<evidence type="ECO:0000313" key="2">
    <source>
        <dbReference type="EMBL" id="OGY25404.1"/>
    </source>
</evidence>
<feature type="transmembrane region" description="Helical" evidence="1">
    <location>
        <begin position="20"/>
        <end position="38"/>
    </location>
</feature>
<protein>
    <submittedName>
        <fullName evidence="2">Uncharacterized protein</fullName>
    </submittedName>
</protein>